<dbReference type="InterPro" id="IPR014914">
    <property type="entry name" value="RES_dom"/>
</dbReference>
<comment type="caution">
    <text evidence="2">The sequence shown here is derived from an EMBL/GenBank/DDBJ whole genome shotgun (WGS) entry which is preliminary data.</text>
</comment>
<accession>A0A7V9VYF3</accession>
<organism evidence="2 4">
    <name type="scientific">Billgrantia kenyensis</name>
    <dbReference type="NCBI Taxonomy" id="321266"/>
    <lineage>
        <taxon>Bacteria</taxon>
        <taxon>Pseudomonadati</taxon>
        <taxon>Pseudomonadota</taxon>
        <taxon>Gammaproteobacteria</taxon>
        <taxon>Oceanospirillales</taxon>
        <taxon>Halomonadaceae</taxon>
        <taxon>Billgrantia</taxon>
    </lineage>
</organism>
<feature type="domain" description="RES" evidence="1">
    <location>
        <begin position="14"/>
        <end position="139"/>
    </location>
</feature>
<evidence type="ECO:0000313" key="4">
    <source>
        <dbReference type="Proteomes" id="UP000518091"/>
    </source>
</evidence>
<dbReference type="AlphaFoldDB" id="A0A7V9VYF3"/>
<dbReference type="EMBL" id="JABFUB010000001">
    <property type="protein sequence ID" value="MCG6660379.1"/>
    <property type="molecule type" value="Genomic_DNA"/>
</dbReference>
<sequence length="152" mass="16968">MTKESLWRISQFQDLSGIGGTKVAGRWHNKGRPIVYLGDCPAICLLEILVHMEGEPDELPEAFTLLRVELPSGVVSRAPTVDLDATWRDDRTITRRLGDDWLEAGESLLLRVPSAIVPHNMNFLLNPLHPDASKAALTSESFPADRRLYPQV</sequence>
<dbReference type="SMART" id="SM00953">
    <property type="entry name" value="RES"/>
    <property type="match status" value="1"/>
</dbReference>
<dbReference type="RefSeq" id="WP_181513202.1">
    <property type="nucleotide sequence ID" value="NZ_JABFUB010000001.1"/>
</dbReference>
<protein>
    <submittedName>
        <fullName evidence="2">RES family NAD+ phosphorylase</fullName>
    </submittedName>
</protein>
<reference evidence="3 5" key="1">
    <citation type="submission" date="2020-05" db="EMBL/GenBank/DDBJ databases">
        <title>Comparative genomic analysis of denitrifying bacteria from Halomonas genus.</title>
        <authorList>
            <person name="Wang L."/>
            <person name="Shao Z."/>
        </authorList>
    </citation>
    <scope>NUCLEOTIDE SEQUENCE [LARGE SCALE GENOMIC DNA]</scope>
    <source>
        <strain evidence="3 5">DSM 17331</strain>
    </source>
</reference>
<reference evidence="2 4" key="2">
    <citation type="submission" date="2020-07" db="EMBL/GenBank/DDBJ databases">
        <title>Identification of Halomonas strains.</title>
        <authorList>
            <person name="Xiao Z."/>
            <person name="Shen J."/>
        </authorList>
    </citation>
    <scope>NUCLEOTIDE SEQUENCE [LARGE SCALE GENOMIC DNA]</scope>
    <source>
        <strain evidence="2 4">DSM 17331</strain>
    </source>
</reference>
<keyword evidence="5" id="KW-1185">Reference proteome</keyword>
<evidence type="ECO:0000313" key="5">
    <source>
        <dbReference type="Proteomes" id="UP000814353"/>
    </source>
</evidence>
<dbReference type="Proteomes" id="UP000814353">
    <property type="component" value="Unassembled WGS sequence"/>
</dbReference>
<gene>
    <name evidence="2" type="ORF">H1D44_02220</name>
    <name evidence="3" type="ORF">HOP48_02300</name>
</gene>
<dbReference type="Proteomes" id="UP000518091">
    <property type="component" value="Unassembled WGS sequence"/>
</dbReference>
<name>A0A7V9VYF3_9GAMM</name>
<evidence type="ECO:0000313" key="2">
    <source>
        <dbReference type="EMBL" id="MBA2777709.1"/>
    </source>
</evidence>
<proteinExistence type="predicted"/>
<evidence type="ECO:0000313" key="3">
    <source>
        <dbReference type="EMBL" id="MCG6660379.1"/>
    </source>
</evidence>
<dbReference type="Pfam" id="PF08808">
    <property type="entry name" value="RES"/>
    <property type="match status" value="1"/>
</dbReference>
<evidence type="ECO:0000259" key="1">
    <source>
        <dbReference type="SMART" id="SM00953"/>
    </source>
</evidence>
<dbReference type="EMBL" id="JACEFT010000001">
    <property type="protein sequence ID" value="MBA2777709.1"/>
    <property type="molecule type" value="Genomic_DNA"/>
</dbReference>